<dbReference type="PANTHER" id="PTHR21240:SF28">
    <property type="entry name" value="ISO-OROTATE DECARBOXYLASE (EUROFUNG)"/>
    <property type="match status" value="1"/>
</dbReference>
<dbReference type="InterPro" id="IPR032466">
    <property type="entry name" value="Metal_Hydrolase"/>
</dbReference>
<feature type="domain" description="Amidohydrolase-related" evidence="2">
    <location>
        <begin position="80"/>
        <end position="328"/>
    </location>
</feature>
<gene>
    <name evidence="3" type="ORF">H1191_06465</name>
</gene>
<dbReference type="InterPro" id="IPR006680">
    <property type="entry name" value="Amidohydro-rel"/>
</dbReference>
<evidence type="ECO:0000313" key="3">
    <source>
        <dbReference type="EMBL" id="MBA4493946.1"/>
    </source>
</evidence>
<dbReference type="Pfam" id="PF04909">
    <property type="entry name" value="Amidohydro_2"/>
    <property type="match status" value="1"/>
</dbReference>
<dbReference type="GO" id="GO:0005737">
    <property type="term" value="C:cytoplasm"/>
    <property type="evidence" value="ECO:0007669"/>
    <property type="project" value="TreeGrafter"/>
</dbReference>
<organism evidence="3 4">
    <name type="scientific">Paenactinomyces guangxiensis</name>
    <dbReference type="NCBI Taxonomy" id="1490290"/>
    <lineage>
        <taxon>Bacteria</taxon>
        <taxon>Bacillati</taxon>
        <taxon>Bacillota</taxon>
        <taxon>Bacilli</taxon>
        <taxon>Bacillales</taxon>
        <taxon>Thermoactinomycetaceae</taxon>
        <taxon>Paenactinomyces</taxon>
    </lineage>
</organism>
<dbReference type="GO" id="GO:0019748">
    <property type="term" value="P:secondary metabolic process"/>
    <property type="evidence" value="ECO:0007669"/>
    <property type="project" value="TreeGrafter"/>
</dbReference>
<dbReference type="Gene3D" id="3.20.20.140">
    <property type="entry name" value="Metal-dependent hydrolases"/>
    <property type="match status" value="1"/>
</dbReference>
<accession>A0A7W1WQC2</accession>
<evidence type="ECO:0000313" key="4">
    <source>
        <dbReference type="Proteomes" id="UP000535491"/>
    </source>
</evidence>
<dbReference type="InterPro" id="IPR032465">
    <property type="entry name" value="ACMSD"/>
</dbReference>
<protein>
    <submittedName>
        <fullName evidence="3">Amidohydrolase</fullName>
    </submittedName>
</protein>
<comment type="caution">
    <text evidence="3">The sequence shown here is derived from an EMBL/GenBank/DDBJ whole genome shotgun (WGS) entry which is preliminary data.</text>
</comment>
<dbReference type="Proteomes" id="UP000535491">
    <property type="component" value="Unassembled WGS sequence"/>
</dbReference>
<dbReference type="PANTHER" id="PTHR21240">
    <property type="entry name" value="2-AMINO-3-CARBOXYLMUCONATE-6-SEMIALDEHYDE DECARBOXYLASE"/>
    <property type="match status" value="1"/>
</dbReference>
<dbReference type="GO" id="GO:0016787">
    <property type="term" value="F:hydrolase activity"/>
    <property type="evidence" value="ECO:0007669"/>
    <property type="project" value="UniProtKB-KW"/>
</dbReference>
<name>A0A7W1WQC2_9BACL</name>
<reference evidence="3 4" key="1">
    <citation type="submission" date="2020-07" db="EMBL/GenBank/DDBJ databases">
        <authorList>
            <person name="Feng H."/>
        </authorList>
    </citation>
    <scope>NUCLEOTIDE SEQUENCE [LARGE SCALE GENOMIC DNA]</scope>
    <source>
        <strain evidence="4">s-10</strain>
    </source>
</reference>
<keyword evidence="1" id="KW-0456">Lyase</keyword>
<evidence type="ECO:0000256" key="1">
    <source>
        <dbReference type="ARBA" id="ARBA00023239"/>
    </source>
</evidence>
<evidence type="ECO:0000259" key="2">
    <source>
        <dbReference type="Pfam" id="PF04909"/>
    </source>
</evidence>
<sequence>MRIDIHSHFIPERFIEEVRKEPDRFGIQVEENGDLEFFNHKEGFKYPLFRTFYDVSAKLQDMEMKKLDMSVLSAPPTIFYYWSDLETTKLVCRIYNDSVSEFVRANPDRFAGMGIVPLNDPDEAILELQRCHDELGLNAIELGSHVEGVQFDDRRFLPFFQKVEELDMLVFFHPYYLGNKKGLESYYLTNLLGNLIDTSVSISHIVFGGLLQKFPKLKLYFAHGGGFIPYQVGRLEHGHKVRAETKLNLESSPTEDVRKLIFDTITFNPEALKFLIETQGEDRVVLGTDFPFDMGDEDPISLINSVKGLSVSQKRKIFGENAARLLKL</sequence>
<dbReference type="AlphaFoldDB" id="A0A7W1WQC2"/>
<dbReference type="RefSeq" id="WP_181751179.1">
    <property type="nucleotide sequence ID" value="NZ_JACEIQ010000004.1"/>
</dbReference>
<dbReference type="SUPFAM" id="SSF51556">
    <property type="entry name" value="Metallo-dependent hydrolases"/>
    <property type="match status" value="1"/>
</dbReference>
<dbReference type="EMBL" id="JACEIQ010000004">
    <property type="protein sequence ID" value="MBA4493946.1"/>
    <property type="molecule type" value="Genomic_DNA"/>
</dbReference>
<proteinExistence type="predicted"/>
<keyword evidence="4" id="KW-1185">Reference proteome</keyword>
<keyword evidence="3" id="KW-0378">Hydrolase</keyword>
<dbReference type="GO" id="GO:0016831">
    <property type="term" value="F:carboxy-lyase activity"/>
    <property type="evidence" value="ECO:0007669"/>
    <property type="project" value="InterPro"/>
</dbReference>